<evidence type="ECO:0000256" key="1">
    <source>
        <dbReference type="SAM" id="MobiDB-lite"/>
    </source>
</evidence>
<dbReference type="EMBL" id="PGCJ01001491">
    <property type="protein sequence ID" value="PLW05131.1"/>
    <property type="molecule type" value="Genomic_DNA"/>
</dbReference>
<evidence type="ECO:0000256" key="2">
    <source>
        <dbReference type="SAM" id="Phobius"/>
    </source>
</evidence>
<keyword evidence="2" id="KW-0472">Membrane</keyword>
<dbReference type="OrthoDB" id="2505725at2759"/>
<evidence type="ECO:0000313" key="4">
    <source>
        <dbReference type="Proteomes" id="UP000235388"/>
    </source>
</evidence>
<dbReference type="Proteomes" id="UP000235388">
    <property type="component" value="Unassembled WGS sequence"/>
</dbReference>
<dbReference type="AlphaFoldDB" id="A0A2N5RVV1"/>
<feature type="compositionally biased region" description="Acidic residues" evidence="1">
    <location>
        <begin position="831"/>
        <end position="840"/>
    </location>
</feature>
<feature type="compositionally biased region" description="Low complexity" evidence="1">
    <location>
        <begin position="12"/>
        <end position="51"/>
    </location>
</feature>
<reference evidence="3 4" key="1">
    <citation type="submission" date="2017-11" db="EMBL/GenBank/DDBJ databases">
        <title>De novo assembly and phasing of dikaryotic genomes from two isolates of Puccinia coronata f. sp. avenae, the causal agent of oat crown rust.</title>
        <authorList>
            <person name="Miller M.E."/>
            <person name="Zhang Y."/>
            <person name="Omidvar V."/>
            <person name="Sperschneider J."/>
            <person name="Schwessinger B."/>
            <person name="Raley C."/>
            <person name="Palmer J.M."/>
            <person name="Garnica D."/>
            <person name="Upadhyaya N."/>
            <person name="Rathjen J."/>
            <person name="Taylor J.M."/>
            <person name="Park R.F."/>
            <person name="Dodds P.N."/>
            <person name="Hirsch C.D."/>
            <person name="Kianian S.F."/>
            <person name="Figueroa M."/>
        </authorList>
    </citation>
    <scope>NUCLEOTIDE SEQUENCE [LARGE SCALE GENOMIC DNA]</scope>
    <source>
        <strain evidence="3">12NC29</strain>
    </source>
</reference>
<feature type="compositionally biased region" description="Acidic residues" evidence="1">
    <location>
        <begin position="454"/>
        <end position="476"/>
    </location>
</feature>
<keyword evidence="2" id="KW-0812">Transmembrane</keyword>
<feature type="compositionally biased region" description="Basic and acidic residues" evidence="1">
    <location>
        <begin position="844"/>
        <end position="857"/>
    </location>
</feature>
<gene>
    <name evidence="3" type="ORF">PCANC_28294</name>
</gene>
<protein>
    <submittedName>
        <fullName evidence="3">Uncharacterized protein</fullName>
    </submittedName>
</protein>
<comment type="caution">
    <text evidence="3">The sequence shown here is derived from an EMBL/GenBank/DDBJ whole genome shotgun (WGS) entry which is preliminary data.</text>
</comment>
<keyword evidence="4" id="KW-1185">Reference proteome</keyword>
<feature type="region of interest" description="Disordered" evidence="1">
    <location>
        <begin position="534"/>
        <end position="566"/>
    </location>
</feature>
<feature type="transmembrane region" description="Helical" evidence="2">
    <location>
        <begin position="103"/>
        <end position="126"/>
    </location>
</feature>
<evidence type="ECO:0000313" key="3">
    <source>
        <dbReference type="EMBL" id="PLW05131.1"/>
    </source>
</evidence>
<sequence length="857" mass="97043">MVSVLPKKTAPSSRSTLISSIRSNNTSSSSYYKVPPSQQQQQQQPVPSSPTKKIKLAHLPDFSEQMSSLKETANTRRKPNKKSVPAMSSSRRRPTKKSSSSSSYFLSASFLLQVVVCYLALAYFHFCPKDPSSNPFVCRNLAELHWTLEPHVSPYLHQFTHHVQIPLQNRINRKLRPVYENLLRPTWSQSIQPHLLCVIDLSHKLLYQSGLPQQAVQIRNTYWIPLLQHVHQRYQEKLQPHIQLAAEYSHHTYAVIRNSRLIRTLKHYLPQMQRLIQQHVIGPVQQTIIPRLCALYQDHIQPIVTHFFQASYQYLVVDDNPLKENLKRVKVTYRKRLLRPLKTLHKIYVKPQVAKIALKLNEYQNRHNDHSASPHHLNSTLLHQQHKEHAAAANHPAHNSDLPTPSADDRSRPVSPASAHVDEVSTGHSATTPSSTETDAAEAVVEMEQQSTEAVEEDEINDAPELVVQDDEEPPPEEYHSEIDVEGDNVPDDSARDSGLPEAVEPAQKPAIAAEDSMTLDADEFMDEISDEIASESGTATADSKKEEGRTEGAGGKEEKTARERARVEKVAREAFERLGELERESMATFIAELGKKRDASNLATHAAFVGDDKRRVEGLLSESKKLLARLDTWFERALRLETVPVKERVSQAQLVVQKSKAKFFDKRVKPYLAEIDAYSQAEFQIENHILQQAWQPVATFAAEIQADLGNGFTWLADVTYHDWAVYHRFNTETERIKLSMEDVLNGLLLRDDASAARAAATGDKDGEGRPRVTMSSVPRPSFFKDIAKLRDDVDLVHTAFVTKLDDRFVRHLQALQPHIRPNNPIPHPAEDDDDDDDSSQEPSPRDLPENVARDEL</sequence>
<feature type="compositionally biased region" description="Polar residues" evidence="1">
    <location>
        <begin position="426"/>
        <end position="438"/>
    </location>
</feature>
<accession>A0A2N5RVV1</accession>
<proteinExistence type="predicted"/>
<feature type="compositionally biased region" description="Basic and acidic residues" evidence="1">
    <location>
        <begin position="543"/>
        <end position="566"/>
    </location>
</feature>
<keyword evidence="2" id="KW-1133">Transmembrane helix</keyword>
<organism evidence="3 4">
    <name type="scientific">Puccinia coronata f. sp. avenae</name>
    <dbReference type="NCBI Taxonomy" id="200324"/>
    <lineage>
        <taxon>Eukaryota</taxon>
        <taxon>Fungi</taxon>
        <taxon>Dikarya</taxon>
        <taxon>Basidiomycota</taxon>
        <taxon>Pucciniomycotina</taxon>
        <taxon>Pucciniomycetes</taxon>
        <taxon>Pucciniales</taxon>
        <taxon>Pucciniaceae</taxon>
        <taxon>Puccinia</taxon>
    </lineage>
</organism>
<dbReference type="STRING" id="200324.A0A2N5RVV1"/>
<feature type="region of interest" description="Disordered" evidence="1">
    <location>
        <begin position="1"/>
        <end position="101"/>
    </location>
</feature>
<feature type="region of interest" description="Disordered" evidence="1">
    <location>
        <begin position="384"/>
        <end position="517"/>
    </location>
</feature>
<name>A0A2N5RVV1_9BASI</name>
<feature type="region of interest" description="Disordered" evidence="1">
    <location>
        <begin position="816"/>
        <end position="857"/>
    </location>
</feature>